<dbReference type="SUPFAM" id="SSF54631">
    <property type="entry name" value="CBS-domain pair"/>
    <property type="match status" value="1"/>
</dbReference>
<proteinExistence type="predicted"/>
<dbReference type="InterPro" id="IPR036390">
    <property type="entry name" value="WH_DNA-bd_sf"/>
</dbReference>
<dbReference type="Pfam" id="PF08279">
    <property type="entry name" value="HTH_11"/>
    <property type="match status" value="1"/>
</dbReference>
<keyword evidence="1 2" id="KW-0129">CBS domain</keyword>
<dbReference type="Proteomes" id="UP000187499">
    <property type="component" value="Chromosome"/>
</dbReference>
<dbReference type="PANTHER" id="PTHR43080">
    <property type="entry name" value="CBS DOMAIN-CONTAINING PROTEIN CBSX3, MITOCHONDRIAL"/>
    <property type="match status" value="1"/>
</dbReference>
<dbReference type="EMBL" id="CP019323">
    <property type="protein sequence ID" value="APX71791.1"/>
    <property type="molecule type" value="Genomic_DNA"/>
</dbReference>
<dbReference type="InterPro" id="IPR051257">
    <property type="entry name" value="Diverse_CBS-Domain"/>
</dbReference>
<dbReference type="RefSeq" id="WP_076614295.1">
    <property type="nucleotide sequence ID" value="NZ_CP019323.1"/>
</dbReference>
<reference evidence="5" key="1">
    <citation type="submission" date="2016-12" db="EMBL/GenBank/DDBJ databases">
        <authorList>
            <person name="Jung M.Y."/>
            <person name="Lee S.H."/>
        </authorList>
    </citation>
    <scope>NUCLEOTIDE SEQUENCE [LARGE SCALE GENOMIC DNA]</scope>
    <source>
        <strain evidence="5">WiKim39</strain>
    </source>
</reference>
<evidence type="ECO:0000259" key="3">
    <source>
        <dbReference type="PROSITE" id="PS51371"/>
    </source>
</evidence>
<dbReference type="SMART" id="SM00116">
    <property type="entry name" value="CBS"/>
    <property type="match status" value="2"/>
</dbReference>
<gene>
    <name evidence="4" type="ORF">BTM29_04135</name>
</gene>
<feature type="domain" description="CBS" evidence="3">
    <location>
        <begin position="77"/>
        <end position="138"/>
    </location>
</feature>
<accession>A0A1P8Q1T8</accession>
<dbReference type="InterPro" id="IPR013196">
    <property type="entry name" value="HTH_11"/>
</dbReference>
<dbReference type="OrthoDB" id="9793615at2"/>
<organism evidence="4 5">
    <name type="scientific">Companilactobacillus allii</name>
    <dbReference type="NCBI Taxonomy" id="1847728"/>
    <lineage>
        <taxon>Bacteria</taxon>
        <taxon>Bacillati</taxon>
        <taxon>Bacillota</taxon>
        <taxon>Bacilli</taxon>
        <taxon>Lactobacillales</taxon>
        <taxon>Lactobacillaceae</taxon>
        <taxon>Companilactobacillus</taxon>
    </lineage>
</organism>
<dbReference type="InterPro" id="IPR046342">
    <property type="entry name" value="CBS_dom_sf"/>
</dbReference>
<sequence>MYLTDRQKQIIDMTKQKSPMTSEQIAKKLQLSIPTIRGDLRLLTATEILKSRPKVGYEFSQLPKSSLDFDELYKESINNILIEPSFVRPDTTLPECVNKLFINDVGSLYVTDSNNDLLGLISRKDLLAVTINNADADSMVASMVMTRMPNLVTVDADMSIIHVGKLLYQHQVDSLPVTKKDDPTKVVGKITKNRIFQYFIEVGLKYMD</sequence>
<dbReference type="KEGG" id="lalw:BTM29_04135"/>
<dbReference type="STRING" id="1847728.BTM29_04135"/>
<dbReference type="AlphaFoldDB" id="A0A1P8Q1T8"/>
<name>A0A1P8Q1T8_9LACO</name>
<dbReference type="InterPro" id="IPR036388">
    <property type="entry name" value="WH-like_DNA-bd_sf"/>
</dbReference>
<dbReference type="Gene3D" id="3.10.580.10">
    <property type="entry name" value="CBS-domain"/>
    <property type="match status" value="1"/>
</dbReference>
<keyword evidence="5" id="KW-1185">Reference proteome</keyword>
<evidence type="ECO:0000256" key="1">
    <source>
        <dbReference type="ARBA" id="ARBA00023122"/>
    </source>
</evidence>
<protein>
    <recommendedName>
        <fullName evidence="3">CBS domain-containing protein</fullName>
    </recommendedName>
</protein>
<dbReference type="PANTHER" id="PTHR43080:SF2">
    <property type="entry name" value="CBS DOMAIN-CONTAINING PROTEIN"/>
    <property type="match status" value="1"/>
</dbReference>
<feature type="domain" description="CBS" evidence="3">
    <location>
        <begin position="145"/>
        <end position="206"/>
    </location>
</feature>
<dbReference type="SUPFAM" id="SSF46785">
    <property type="entry name" value="Winged helix' DNA-binding domain"/>
    <property type="match status" value="1"/>
</dbReference>
<dbReference type="PROSITE" id="PS51371">
    <property type="entry name" value="CBS"/>
    <property type="match status" value="2"/>
</dbReference>
<dbReference type="Gene3D" id="1.10.10.10">
    <property type="entry name" value="Winged helix-like DNA-binding domain superfamily/Winged helix DNA-binding domain"/>
    <property type="match status" value="1"/>
</dbReference>
<evidence type="ECO:0000313" key="5">
    <source>
        <dbReference type="Proteomes" id="UP000187499"/>
    </source>
</evidence>
<evidence type="ECO:0000256" key="2">
    <source>
        <dbReference type="PROSITE-ProRule" id="PRU00703"/>
    </source>
</evidence>
<dbReference type="Pfam" id="PF00571">
    <property type="entry name" value="CBS"/>
    <property type="match status" value="2"/>
</dbReference>
<evidence type="ECO:0000313" key="4">
    <source>
        <dbReference type="EMBL" id="APX71791.1"/>
    </source>
</evidence>
<dbReference type="InterPro" id="IPR000644">
    <property type="entry name" value="CBS_dom"/>
</dbReference>